<proteinExistence type="predicted"/>
<organism evidence="1 2">
    <name type="scientific">Bacillus cereus</name>
    <dbReference type="NCBI Taxonomy" id="1396"/>
    <lineage>
        <taxon>Bacteria</taxon>
        <taxon>Bacillati</taxon>
        <taxon>Bacillota</taxon>
        <taxon>Bacilli</taxon>
        <taxon>Bacillales</taxon>
        <taxon>Bacillaceae</taxon>
        <taxon>Bacillus</taxon>
        <taxon>Bacillus cereus group</taxon>
    </lineage>
</organism>
<reference evidence="1 2" key="1">
    <citation type="submission" date="2017-09" db="EMBL/GenBank/DDBJ databases">
        <title>Large-scale bioinformatics analysis of Bacillus genomes uncovers conserved roles of natural products in bacterial physiology.</title>
        <authorList>
            <consortium name="Agbiome Team Llc"/>
            <person name="Bleich R.M."/>
            <person name="Grubbs K.J."/>
            <person name="Santa Maria K.C."/>
            <person name="Allen S.E."/>
            <person name="Farag S."/>
            <person name="Shank E.A."/>
            <person name="Bowers A."/>
        </authorList>
    </citation>
    <scope>NUCLEOTIDE SEQUENCE [LARGE SCALE GENOMIC DNA]</scope>
    <source>
        <strain evidence="1 2">AFS070861</strain>
    </source>
</reference>
<evidence type="ECO:0000313" key="2">
    <source>
        <dbReference type="Proteomes" id="UP000224386"/>
    </source>
</evidence>
<dbReference type="Proteomes" id="UP000224386">
    <property type="component" value="Unassembled WGS sequence"/>
</dbReference>
<dbReference type="RefSeq" id="WP_098612125.1">
    <property type="nucleotide sequence ID" value="NZ_NUMH01000068.1"/>
</dbReference>
<protein>
    <submittedName>
        <fullName evidence="1">Uncharacterized protein</fullName>
    </submittedName>
</protein>
<evidence type="ECO:0000313" key="1">
    <source>
        <dbReference type="EMBL" id="PFQ48597.1"/>
    </source>
</evidence>
<dbReference type="AlphaFoldDB" id="A0A2B2LUV2"/>
<name>A0A2B2LUV2_BACCE</name>
<sequence>MGKTSKLVQRYTCFYISEQVKDYIEKVISDYFLSLLAKIKESNEEEQLVISEGISKFRDLIDKNK</sequence>
<comment type="caution">
    <text evidence="1">The sequence shown here is derived from an EMBL/GenBank/DDBJ whole genome shotgun (WGS) entry which is preliminary data.</text>
</comment>
<gene>
    <name evidence="1" type="ORF">COK05_07820</name>
</gene>
<dbReference type="EMBL" id="NVAP01000016">
    <property type="protein sequence ID" value="PFQ48597.1"/>
    <property type="molecule type" value="Genomic_DNA"/>
</dbReference>
<accession>A0A2B2LUV2</accession>